<dbReference type="EMBL" id="KZ502146">
    <property type="protein sequence ID" value="PKU83008.1"/>
    <property type="molecule type" value="Genomic_DNA"/>
</dbReference>
<keyword evidence="3" id="KW-1185">Reference proteome</keyword>
<dbReference type="AlphaFoldDB" id="A0A2I0X510"/>
<accession>A0A2I0X510</accession>
<proteinExistence type="predicted"/>
<evidence type="ECO:0000313" key="3">
    <source>
        <dbReference type="Proteomes" id="UP000233837"/>
    </source>
</evidence>
<dbReference type="Proteomes" id="UP000233837">
    <property type="component" value="Unassembled WGS sequence"/>
</dbReference>
<reference evidence="2 3" key="1">
    <citation type="journal article" date="2016" name="Sci. Rep.">
        <title>The Dendrobium catenatum Lindl. genome sequence provides insights into polysaccharide synthase, floral development and adaptive evolution.</title>
        <authorList>
            <person name="Zhang G.Q."/>
            <person name="Xu Q."/>
            <person name="Bian C."/>
            <person name="Tsai W.C."/>
            <person name="Yeh C.M."/>
            <person name="Liu K.W."/>
            <person name="Yoshida K."/>
            <person name="Zhang L.S."/>
            <person name="Chang S.B."/>
            <person name="Chen F."/>
            <person name="Shi Y."/>
            <person name="Su Y.Y."/>
            <person name="Zhang Y.Q."/>
            <person name="Chen L.J."/>
            <person name="Yin Y."/>
            <person name="Lin M."/>
            <person name="Huang H."/>
            <person name="Deng H."/>
            <person name="Wang Z.W."/>
            <person name="Zhu S.L."/>
            <person name="Zhao X."/>
            <person name="Deng C."/>
            <person name="Niu S.C."/>
            <person name="Huang J."/>
            <person name="Wang M."/>
            <person name="Liu G.H."/>
            <person name="Yang H.J."/>
            <person name="Xiao X.J."/>
            <person name="Hsiao Y.Y."/>
            <person name="Wu W.L."/>
            <person name="Chen Y.Y."/>
            <person name="Mitsuda N."/>
            <person name="Ohme-Takagi M."/>
            <person name="Luo Y.B."/>
            <person name="Van de Peer Y."/>
            <person name="Liu Z.J."/>
        </authorList>
    </citation>
    <scope>NUCLEOTIDE SEQUENCE [LARGE SCALE GENOMIC DNA]</scope>
    <source>
        <tissue evidence="2">The whole plant</tissue>
    </source>
</reference>
<organism evidence="2 3">
    <name type="scientific">Dendrobium catenatum</name>
    <dbReference type="NCBI Taxonomy" id="906689"/>
    <lineage>
        <taxon>Eukaryota</taxon>
        <taxon>Viridiplantae</taxon>
        <taxon>Streptophyta</taxon>
        <taxon>Embryophyta</taxon>
        <taxon>Tracheophyta</taxon>
        <taxon>Spermatophyta</taxon>
        <taxon>Magnoliopsida</taxon>
        <taxon>Liliopsida</taxon>
        <taxon>Asparagales</taxon>
        <taxon>Orchidaceae</taxon>
        <taxon>Epidendroideae</taxon>
        <taxon>Malaxideae</taxon>
        <taxon>Dendrobiinae</taxon>
        <taxon>Dendrobium</taxon>
    </lineage>
</organism>
<evidence type="ECO:0000313" key="2">
    <source>
        <dbReference type="EMBL" id="PKU83008.1"/>
    </source>
</evidence>
<name>A0A2I0X510_9ASPA</name>
<gene>
    <name evidence="2" type="ORF">MA16_Dca009480</name>
</gene>
<reference evidence="2 3" key="2">
    <citation type="journal article" date="2017" name="Nature">
        <title>The Apostasia genome and the evolution of orchids.</title>
        <authorList>
            <person name="Zhang G.Q."/>
            <person name="Liu K.W."/>
            <person name="Li Z."/>
            <person name="Lohaus R."/>
            <person name="Hsiao Y.Y."/>
            <person name="Niu S.C."/>
            <person name="Wang J.Y."/>
            <person name="Lin Y.C."/>
            <person name="Xu Q."/>
            <person name="Chen L.J."/>
            <person name="Yoshida K."/>
            <person name="Fujiwara S."/>
            <person name="Wang Z.W."/>
            <person name="Zhang Y.Q."/>
            <person name="Mitsuda N."/>
            <person name="Wang M."/>
            <person name="Liu G.H."/>
            <person name="Pecoraro L."/>
            <person name="Huang H.X."/>
            <person name="Xiao X.J."/>
            <person name="Lin M."/>
            <person name="Wu X.Y."/>
            <person name="Wu W.L."/>
            <person name="Chen Y.Y."/>
            <person name="Chang S.B."/>
            <person name="Sakamoto S."/>
            <person name="Ohme-Takagi M."/>
            <person name="Yagi M."/>
            <person name="Zeng S.J."/>
            <person name="Shen C.Y."/>
            <person name="Yeh C.M."/>
            <person name="Luo Y.B."/>
            <person name="Tsai W.C."/>
            <person name="Van de Peer Y."/>
            <person name="Liu Z.J."/>
        </authorList>
    </citation>
    <scope>NUCLEOTIDE SEQUENCE [LARGE SCALE GENOMIC DNA]</scope>
    <source>
        <tissue evidence="2">The whole plant</tissue>
    </source>
</reference>
<protein>
    <submittedName>
        <fullName evidence="2">Uncharacterized protein</fullName>
    </submittedName>
</protein>
<feature type="region of interest" description="Disordered" evidence="1">
    <location>
        <begin position="43"/>
        <end position="63"/>
    </location>
</feature>
<sequence length="63" mass="7636">MVHRSLIIEVRKESKRFHSKIRVEDELEIQVRLPRVEVCAREKKNSRALEKREERQNHSDGKQ</sequence>
<evidence type="ECO:0000256" key="1">
    <source>
        <dbReference type="SAM" id="MobiDB-lite"/>
    </source>
</evidence>